<keyword evidence="5 11" id="KW-0378">Hydrolase</keyword>
<feature type="chain" id="PRO_5017438960" description="Glutathione hydrolase proenzyme" evidence="12">
    <location>
        <begin position="21"/>
        <end position="601"/>
    </location>
</feature>
<evidence type="ECO:0000256" key="1">
    <source>
        <dbReference type="ARBA" id="ARBA00001049"/>
    </source>
</evidence>
<dbReference type="Gene3D" id="1.10.246.130">
    <property type="match status" value="1"/>
</dbReference>
<name>A0A3A3FV17_9BURK</name>
<dbReference type="InterPro" id="IPR029055">
    <property type="entry name" value="Ntn_hydrolases_N"/>
</dbReference>
<evidence type="ECO:0000256" key="5">
    <source>
        <dbReference type="ARBA" id="ARBA00022801"/>
    </source>
</evidence>
<feature type="binding site" evidence="10">
    <location>
        <position position="122"/>
    </location>
    <ligand>
        <name>L-glutamate</name>
        <dbReference type="ChEBI" id="CHEBI:29985"/>
    </ligand>
</feature>
<protein>
    <recommendedName>
        <fullName evidence="11">Glutathione hydrolase proenzyme</fullName>
        <ecNumber evidence="11">2.3.2.2</ecNumber>
        <ecNumber evidence="11">3.4.19.13</ecNumber>
    </recommendedName>
    <component>
        <recommendedName>
            <fullName evidence="11">Glutathione hydrolase large chain</fullName>
        </recommendedName>
    </component>
    <component>
        <recommendedName>
            <fullName evidence="11">Glutathione hydrolase small chain</fullName>
        </recommendedName>
    </component>
</protein>
<evidence type="ECO:0000256" key="7">
    <source>
        <dbReference type="ARBA" id="ARBA00023315"/>
    </source>
</evidence>
<dbReference type="OrthoDB" id="5297205at2"/>
<reference evidence="14" key="1">
    <citation type="submission" date="2018-09" db="EMBL/GenBank/DDBJ databases">
        <authorList>
            <person name="Zhu H."/>
        </authorList>
    </citation>
    <scope>NUCLEOTIDE SEQUENCE [LARGE SCALE GENOMIC DNA]</scope>
    <source>
        <strain evidence="14">K1R23-30</strain>
    </source>
</reference>
<evidence type="ECO:0000313" key="14">
    <source>
        <dbReference type="Proteomes" id="UP000265955"/>
    </source>
</evidence>
<dbReference type="EMBL" id="QYUO01000001">
    <property type="protein sequence ID" value="RJF99174.1"/>
    <property type="molecule type" value="Genomic_DNA"/>
</dbReference>
<comment type="similarity">
    <text evidence="3 11">Belongs to the gamma-glutamyltransferase family.</text>
</comment>
<evidence type="ECO:0000256" key="9">
    <source>
        <dbReference type="PIRSR" id="PIRSR600101-1"/>
    </source>
</evidence>
<comment type="catalytic activity">
    <reaction evidence="8 11">
        <text>an N-terminal (5-L-glutamyl)-[peptide] + an alpha-amino acid = 5-L-glutamyl amino acid + an N-terminal L-alpha-aminoacyl-[peptide]</text>
        <dbReference type="Rhea" id="RHEA:23904"/>
        <dbReference type="Rhea" id="RHEA-COMP:9780"/>
        <dbReference type="Rhea" id="RHEA-COMP:9795"/>
        <dbReference type="ChEBI" id="CHEBI:77644"/>
        <dbReference type="ChEBI" id="CHEBI:78597"/>
        <dbReference type="ChEBI" id="CHEBI:78599"/>
        <dbReference type="ChEBI" id="CHEBI:78608"/>
        <dbReference type="EC" id="2.3.2.2"/>
    </reaction>
</comment>
<evidence type="ECO:0000256" key="12">
    <source>
        <dbReference type="SAM" id="SignalP"/>
    </source>
</evidence>
<organism evidence="13 14">
    <name type="scientific">Noviherbaspirillum saxi</name>
    <dbReference type="NCBI Taxonomy" id="2320863"/>
    <lineage>
        <taxon>Bacteria</taxon>
        <taxon>Pseudomonadati</taxon>
        <taxon>Pseudomonadota</taxon>
        <taxon>Betaproteobacteria</taxon>
        <taxon>Burkholderiales</taxon>
        <taxon>Oxalobacteraceae</taxon>
        <taxon>Noviherbaspirillum</taxon>
    </lineage>
</organism>
<evidence type="ECO:0000256" key="2">
    <source>
        <dbReference type="ARBA" id="ARBA00001089"/>
    </source>
</evidence>
<dbReference type="EC" id="2.3.2.2" evidence="11"/>
<comment type="caution">
    <text evidence="13">The sequence shown here is derived from an EMBL/GenBank/DDBJ whole genome shotgun (WGS) entry which is preliminary data.</text>
</comment>
<dbReference type="GO" id="GO:0036374">
    <property type="term" value="F:glutathione hydrolase activity"/>
    <property type="evidence" value="ECO:0007669"/>
    <property type="project" value="UniProtKB-UniRule"/>
</dbReference>
<dbReference type="SUPFAM" id="SSF56235">
    <property type="entry name" value="N-terminal nucleophile aminohydrolases (Ntn hydrolases)"/>
    <property type="match status" value="1"/>
</dbReference>
<evidence type="ECO:0000313" key="13">
    <source>
        <dbReference type="EMBL" id="RJF99174.1"/>
    </source>
</evidence>
<feature type="binding site" evidence="10">
    <location>
        <position position="456"/>
    </location>
    <ligand>
        <name>L-glutamate</name>
        <dbReference type="ChEBI" id="CHEBI:29985"/>
    </ligand>
</feature>
<keyword evidence="14" id="KW-1185">Reference proteome</keyword>
<evidence type="ECO:0000256" key="3">
    <source>
        <dbReference type="ARBA" id="ARBA00009381"/>
    </source>
</evidence>
<accession>A0A3A3FV17</accession>
<evidence type="ECO:0000256" key="6">
    <source>
        <dbReference type="ARBA" id="ARBA00023145"/>
    </source>
</evidence>
<keyword evidence="4 11" id="KW-0808">Transferase</keyword>
<keyword evidence="7 11" id="KW-0012">Acyltransferase</keyword>
<dbReference type="PRINTS" id="PR01210">
    <property type="entry name" value="GGTRANSPTASE"/>
</dbReference>
<evidence type="ECO:0000256" key="8">
    <source>
        <dbReference type="ARBA" id="ARBA00047417"/>
    </source>
</evidence>
<dbReference type="InterPro" id="IPR043138">
    <property type="entry name" value="GGT_lsub"/>
</dbReference>
<dbReference type="Proteomes" id="UP000265955">
    <property type="component" value="Unassembled WGS sequence"/>
</dbReference>
<dbReference type="GO" id="GO:0103068">
    <property type="term" value="F:leukotriene C4 gamma-glutamyl transferase activity"/>
    <property type="evidence" value="ECO:0007669"/>
    <property type="project" value="UniProtKB-EC"/>
</dbReference>
<evidence type="ECO:0000256" key="11">
    <source>
        <dbReference type="RuleBase" id="RU368036"/>
    </source>
</evidence>
<feature type="signal peptide" evidence="12">
    <location>
        <begin position="1"/>
        <end position="20"/>
    </location>
</feature>
<comment type="PTM">
    <text evidence="11">Cleaved by autocatalysis into a large and a small subunit.</text>
</comment>
<dbReference type="NCBIfam" id="TIGR00066">
    <property type="entry name" value="g_glut_trans"/>
    <property type="match status" value="1"/>
</dbReference>
<feature type="binding site" evidence="10">
    <location>
        <begin position="480"/>
        <end position="481"/>
    </location>
    <ligand>
        <name>L-glutamate</name>
        <dbReference type="ChEBI" id="CHEBI:29985"/>
    </ligand>
</feature>
<evidence type="ECO:0000256" key="10">
    <source>
        <dbReference type="PIRSR" id="PIRSR600101-2"/>
    </source>
</evidence>
<dbReference type="EC" id="3.4.19.13" evidence="11"/>
<dbReference type="PROSITE" id="PS51257">
    <property type="entry name" value="PROKAR_LIPOPROTEIN"/>
    <property type="match status" value="1"/>
</dbReference>
<keyword evidence="6 11" id="KW-0865">Zymogen</keyword>
<dbReference type="PANTHER" id="PTHR43199">
    <property type="entry name" value="GLUTATHIONE HYDROLASE"/>
    <property type="match status" value="1"/>
</dbReference>
<comment type="pathway">
    <text evidence="11">Sulfur metabolism; glutathione metabolism.</text>
</comment>
<dbReference type="PANTHER" id="PTHR43199:SF1">
    <property type="entry name" value="GLUTATHIONE HYDROLASE PROENZYME"/>
    <property type="match status" value="1"/>
</dbReference>
<gene>
    <name evidence="13" type="primary">ggt</name>
    <name evidence="13" type="ORF">D3871_12100</name>
</gene>
<comment type="catalytic activity">
    <reaction evidence="2 11">
        <text>glutathione + H2O = L-cysteinylglycine + L-glutamate</text>
        <dbReference type="Rhea" id="RHEA:28807"/>
        <dbReference type="ChEBI" id="CHEBI:15377"/>
        <dbReference type="ChEBI" id="CHEBI:29985"/>
        <dbReference type="ChEBI" id="CHEBI:57925"/>
        <dbReference type="ChEBI" id="CHEBI:61694"/>
        <dbReference type="EC" id="3.4.19.13"/>
    </reaction>
</comment>
<evidence type="ECO:0000256" key="4">
    <source>
        <dbReference type="ARBA" id="ARBA00022679"/>
    </source>
</evidence>
<dbReference type="Gene3D" id="3.60.20.40">
    <property type="match status" value="1"/>
</dbReference>
<sequence>MIRTRIFLLAALPVFLAACASNQPATQPAPAAKQPAGMQAPEIASGYTDKPGWAAKKYMVAAANPLATDAGYQVLRAGGSAIDAAIAVQMVLGLVEPQSSGIGGGAFLMHFDGSTIKAFDGRETAPAAATEQLFQAATSKAMSFHEGVVGGRSVGAPGVLRMLEMAHKQYGKLPWASLFAPAIALAEQGFAVSPRLNTMLKAEQFLKKDPVAAAYFYDRDGNPWPVGHVLKNPELARVLHDIASGGADAFYKGQIARDIEAKVKSHPTNPGMLTSADIGGYQAKLREPICTDYRSWTVCGMPPPSSGGIAIAQMLGMLEAKDIGRFAPVNGALSADAIHLFSEAGRLAYADRGRYVADTDFVPLPGNSVKALVDKRYLAGRAALITDKSMGTAAFGVPPATALALGVDNSPELPSTSHISIVDAKGSAISMTTTIEDAFGARQMVRGFLLNNQLTDFSFDASDANGPIANRVQPGKRPRSSMAPTFVFEKGSKKLVMSTGSPGGSAIINYVGKVLIGTLDWGLNVQQAISLPNFGSRNGPTELEQGRVSEALIEQLKAKGHNVRVMEQTSGLQGIMRMNIHGEEMWFGGADPRREGIVKGD</sequence>
<dbReference type="GO" id="GO:0006750">
    <property type="term" value="P:glutathione biosynthetic process"/>
    <property type="evidence" value="ECO:0007669"/>
    <property type="project" value="UniProtKB-KW"/>
</dbReference>
<comment type="subunit">
    <text evidence="11">This enzyme consists of two polypeptide chains, which are synthesized in precursor form from a single polypeptide.</text>
</comment>
<dbReference type="AlphaFoldDB" id="A0A3A3FV17"/>
<dbReference type="GO" id="GO:0006751">
    <property type="term" value="P:glutathione catabolic process"/>
    <property type="evidence" value="ECO:0007669"/>
    <property type="project" value="UniProtKB-UniRule"/>
</dbReference>
<dbReference type="InterPro" id="IPR000101">
    <property type="entry name" value="GGT_peptidase"/>
</dbReference>
<dbReference type="InterPro" id="IPR051792">
    <property type="entry name" value="GGT_bact"/>
</dbReference>
<dbReference type="Pfam" id="PF01019">
    <property type="entry name" value="G_glu_transpept"/>
    <property type="match status" value="1"/>
</dbReference>
<feature type="active site" description="Nucleophile" evidence="9">
    <location>
        <position position="416"/>
    </location>
</feature>
<dbReference type="RefSeq" id="WP_119769115.1">
    <property type="nucleotide sequence ID" value="NZ_QYUO01000001.1"/>
</dbReference>
<feature type="binding site" evidence="10">
    <location>
        <position position="504"/>
    </location>
    <ligand>
        <name>L-glutamate</name>
        <dbReference type="ChEBI" id="CHEBI:29985"/>
    </ligand>
</feature>
<dbReference type="UniPathway" id="UPA00204"/>
<keyword evidence="12" id="KW-0732">Signal</keyword>
<keyword evidence="11" id="KW-0317">Glutathione biosynthesis</keyword>
<proteinExistence type="inferred from homology"/>
<dbReference type="InterPro" id="IPR043137">
    <property type="entry name" value="GGT_ssub_C"/>
</dbReference>
<comment type="catalytic activity">
    <reaction evidence="1 11">
        <text>an S-substituted glutathione + H2O = an S-substituted L-cysteinylglycine + L-glutamate</text>
        <dbReference type="Rhea" id="RHEA:59468"/>
        <dbReference type="ChEBI" id="CHEBI:15377"/>
        <dbReference type="ChEBI" id="CHEBI:29985"/>
        <dbReference type="ChEBI" id="CHEBI:90779"/>
        <dbReference type="ChEBI" id="CHEBI:143103"/>
        <dbReference type="EC" id="3.4.19.13"/>
    </reaction>
</comment>